<comment type="function">
    <text evidence="6">May act as a scaffolding protein within caveolar membranes. Interacts directly with G-protein alpha subunits and can functionally regulate their activity.</text>
</comment>
<dbReference type="AlphaFoldDB" id="A0A1S3HK30"/>
<evidence type="ECO:0000256" key="5">
    <source>
        <dbReference type="ARBA" id="ARBA00023136"/>
    </source>
</evidence>
<evidence type="ECO:0000313" key="9">
    <source>
        <dbReference type="RefSeq" id="XP_013385349.1"/>
    </source>
</evidence>
<evidence type="ECO:0000256" key="4">
    <source>
        <dbReference type="ARBA" id="ARBA00023034"/>
    </source>
</evidence>
<dbReference type="GO" id="GO:0000139">
    <property type="term" value="C:Golgi membrane"/>
    <property type="evidence" value="ECO:0007669"/>
    <property type="project" value="UniProtKB-SubCell"/>
</dbReference>
<evidence type="ECO:0000256" key="3">
    <source>
        <dbReference type="ARBA" id="ARBA00022475"/>
    </source>
</evidence>
<comment type="similarity">
    <text evidence="2 6">Belongs to the caveolin family.</text>
</comment>
<dbReference type="STRING" id="7574.A0A1S3HK30"/>
<comment type="subcellular location">
    <subcellularLocation>
        <location evidence="1 6">Cell membrane</location>
        <topology evidence="1 6">Peripheral membrane protein</topology>
    </subcellularLocation>
    <subcellularLocation>
        <location evidence="6">Golgi apparatus membrane</location>
        <topology evidence="6">Peripheral membrane protein</topology>
    </subcellularLocation>
    <subcellularLocation>
        <location evidence="6">Membrane</location>
        <location evidence="6">Caveola</location>
        <topology evidence="6">Peripheral membrane protein</topology>
    </subcellularLocation>
</comment>
<evidence type="ECO:0000313" key="8">
    <source>
        <dbReference type="Proteomes" id="UP000085678"/>
    </source>
</evidence>
<dbReference type="GeneID" id="106155193"/>
<dbReference type="PROSITE" id="PS01210">
    <property type="entry name" value="CAVEOLIN"/>
    <property type="match status" value="1"/>
</dbReference>
<dbReference type="GO" id="GO:0005901">
    <property type="term" value="C:caveola"/>
    <property type="evidence" value="ECO:0007669"/>
    <property type="project" value="UniProtKB-SubCell"/>
</dbReference>
<dbReference type="PANTHER" id="PTHR10844">
    <property type="entry name" value="CAVEOLIN"/>
    <property type="match status" value="1"/>
</dbReference>
<sequence>MSDTEETAGSADITAKPQFGSNVSLNSEPTDHKMEPPSNFKVIAPFALDMTDRDPTNMNDHLKVLFEDVIAEPEGTHSFQTIWRTSFATFSATKKWTYRILSAICGVPCAFCWGIHFACLTFCNIWSVVPSIKSYGIQLKAIGTVFGMCIRTFSDPCFESFGRIFGRMHLDLVRKSSKDTVLNT</sequence>
<organism evidence="8 9">
    <name type="scientific">Lingula anatina</name>
    <name type="common">Brachiopod</name>
    <name type="synonym">Lingula unguis</name>
    <dbReference type="NCBI Taxonomy" id="7574"/>
    <lineage>
        <taxon>Eukaryota</taxon>
        <taxon>Metazoa</taxon>
        <taxon>Spiralia</taxon>
        <taxon>Lophotrochozoa</taxon>
        <taxon>Brachiopoda</taxon>
        <taxon>Linguliformea</taxon>
        <taxon>Lingulata</taxon>
        <taxon>Lingulida</taxon>
        <taxon>Linguloidea</taxon>
        <taxon>Lingulidae</taxon>
        <taxon>Lingula</taxon>
    </lineage>
</organism>
<dbReference type="Pfam" id="PF01146">
    <property type="entry name" value="Caveolin"/>
    <property type="match status" value="1"/>
</dbReference>
<dbReference type="KEGG" id="lak:106155193"/>
<feature type="compositionally biased region" description="Polar residues" evidence="7">
    <location>
        <begin position="19"/>
        <end position="28"/>
    </location>
</feature>
<keyword evidence="5 6" id="KW-0472">Membrane</keyword>
<proteinExistence type="inferred from homology"/>
<evidence type="ECO:0000256" key="2">
    <source>
        <dbReference type="ARBA" id="ARBA00010988"/>
    </source>
</evidence>
<gene>
    <name evidence="9" type="primary">LOC106155193</name>
</gene>
<accession>A0A1S3HK30</accession>
<dbReference type="InterPro" id="IPR018361">
    <property type="entry name" value="Caveolin_CS"/>
</dbReference>
<dbReference type="GO" id="GO:0060090">
    <property type="term" value="F:molecular adaptor activity"/>
    <property type="evidence" value="ECO:0007669"/>
    <property type="project" value="TreeGrafter"/>
</dbReference>
<dbReference type="GO" id="GO:0070836">
    <property type="term" value="P:caveola assembly"/>
    <property type="evidence" value="ECO:0007669"/>
    <property type="project" value="InterPro"/>
</dbReference>
<dbReference type="RefSeq" id="XP_013385349.1">
    <property type="nucleotide sequence ID" value="XM_013529895.1"/>
</dbReference>
<dbReference type="OrthoDB" id="5917823at2759"/>
<evidence type="ECO:0000256" key="1">
    <source>
        <dbReference type="ARBA" id="ARBA00004202"/>
    </source>
</evidence>
<keyword evidence="4 6" id="KW-0333">Golgi apparatus</keyword>
<protein>
    <recommendedName>
        <fullName evidence="6">Caveolin</fullName>
    </recommendedName>
</protein>
<dbReference type="InParanoid" id="A0A1S3HK30"/>
<dbReference type="Proteomes" id="UP000085678">
    <property type="component" value="Unplaced"/>
</dbReference>
<dbReference type="InterPro" id="IPR001612">
    <property type="entry name" value="Caveolin"/>
</dbReference>
<reference evidence="9" key="1">
    <citation type="submission" date="2025-08" db="UniProtKB">
        <authorList>
            <consortium name="RefSeq"/>
        </authorList>
    </citation>
    <scope>IDENTIFICATION</scope>
    <source>
        <tissue evidence="9">Gonads</tissue>
    </source>
</reference>
<dbReference type="PANTHER" id="PTHR10844:SF19">
    <property type="entry name" value="CAVEOLIN-2"/>
    <property type="match status" value="1"/>
</dbReference>
<feature type="region of interest" description="Disordered" evidence="7">
    <location>
        <begin position="1"/>
        <end position="34"/>
    </location>
</feature>
<evidence type="ECO:0000256" key="7">
    <source>
        <dbReference type="SAM" id="MobiDB-lite"/>
    </source>
</evidence>
<keyword evidence="8" id="KW-1185">Reference proteome</keyword>
<keyword evidence="3 6" id="KW-1003">Cell membrane</keyword>
<name>A0A1S3HK30_LINAN</name>
<evidence type="ECO:0000256" key="6">
    <source>
        <dbReference type="RuleBase" id="RU000680"/>
    </source>
</evidence>